<proteinExistence type="predicted"/>
<dbReference type="InterPro" id="IPR013783">
    <property type="entry name" value="Ig-like_fold"/>
</dbReference>
<dbReference type="InterPro" id="IPR044023">
    <property type="entry name" value="Ig_7"/>
</dbReference>
<feature type="chain" id="PRO_5045339840" evidence="1">
    <location>
        <begin position="19"/>
        <end position="1126"/>
    </location>
</feature>
<sequence length="1126" mass="125520">MKYKLLFILLFYSFLMQSQCFDCAKNIGGWNGDAATDLKKTNDGIYLVKNSGNFGDSAAFYKYDFNCNLLWKKEIDDFRIYASKLTYDNQGNIYVLITWTSAHNVVGPFPINFNGFPMYPGLNLFKFDKNGNLLWNRPIGEGADYGMRDIYIYNETIYIAGTFYTDININNEIKLINTAYTGYYVYHPLLFIAAFDLNGNLKDAKKFGDSNNEYTSSDMDENGNLYISRYSNQNSSYTHSNIDKIDSNLNVVWTKEISNNLIKKESVFRPTILHYNANNSKLYLWGSFYKSADILGTIYNEPIAGLNSNQSILSEFDTTTGNLERIKQINNSSTLPLPGINGHSAGNTAFLTEKDNELYIFSSFTGTMTFPNGTISSRLYQSGGVYYSNEELVLFKINLNSFDSEFILKSSGTNYYSSGKSTDAANPILFNGTDLYLTSSFQSSPLIINNTTINNNSGNNASDVMLYKYKLDASSNSGEIIAENTCSNMPVNFLVRGTFDSILWDFDDPNSTTNNSAAINNPQHQFTASRAYNVSAIIKCGTETQTLKKEIIITNIPNSITLNPIYACESISGTGISNSFDTSNINNKIIDNQTNLVVEYRDSKGNLLPNPLPNPYTNNVKNEEVIKVKSYFSSNPSCFFETDLKFITNAKPANLLINSPQTFCVQQNASLSDIQITGQSIKWYNAQTAGTLLSNTTPLQNGVTYYASQTVNGCESDRAAVSINIQNTLAPTGNANQSFCTDQNSTISNIEITETNIKWYDSTTNGTLLAETTTLQNGKTYYASQTINNCEGPRLGVTVSIVNTPSIPAGNPEQSFCKKENKTLNDVQITGQNIKWYDTAFSASSLSNTTVLENNKTYYASQTIGCESDRTPILVNVYDTPLPTGNNNQQFCIDEIAMIEDLNITGTALKWFDAPANGNTISETTLLQNATYYVSQTLNNCESERFAITVKIQDTPIPNVDSPQVFCIQKNALIKDIDITGQNIKWFSNSASNTALSESTPLENGITYYASQTISNCESDKIPVTINILGATIGDCINFVDELPYPKFFTPNNDGHNDIWTIDFLYLAPNTGIRIFDRYGKFIKELRLGASWDGTYLGQQEQSSDYWFTVTRLNGTEFRGHFTLKR</sequence>
<keyword evidence="1" id="KW-0732">Signal</keyword>
<dbReference type="InterPro" id="IPR026341">
    <property type="entry name" value="T9SS_type_B"/>
</dbReference>
<accession>A0ABW4HBK6</accession>
<gene>
    <name evidence="3" type="ORF">ACFSC2_08235</name>
</gene>
<feature type="domain" description="Ig-like" evidence="2">
    <location>
        <begin position="805"/>
        <end position="877"/>
    </location>
</feature>
<dbReference type="InterPro" id="IPR035986">
    <property type="entry name" value="PKD_dom_sf"/>
</dbReference>
<feature type="domain" description="Ig-like" evidence="2">
    <location>
        <begin position="883"/>
        <end position="952"/>
    </location>
</feature>
<name>A0ABW4HBK6_9FLAO</name>
<dbReference type="Pfam" id="PF13585">
    <property type="entry name" value="CHU_C"/>
    <property type="match status" value="1"/>
</dbReference>
<keyword evidence="4" id="KW-1185">Reference proteome</keyword>
<dbReference type="SUPFAM" id="SSF49299">
    <property type="entry name" value="PKD domain"/>
    <property type="match status" value="1"/>
</dbReference>
<reference evidence="4" key="1">
    <citation type="journal article" date="2019" name="Int. J. Syst. Evol. Microbiol.">
        <title>The Global Catalogue of Microorganisms (GCM) 10K type strain sequencing project: providing services to taxonomists for standard genome sequencing and annotation.</title>
        <authorList>
            <consortium name="The Broad Institute Genomics Platform"/>
            <consortium name="The Broad Institute Genome Sequencing Center for Infectious Disease"/>
            <person name="Wu L."/>
            <person name="Ma J."/>
        </authorList>
    </citation>
    <scope>NUCLEOTIDE SEQUENCE [LARGE SCALE GENOMIC DNA]</scope>
    <source>
        <strain evidence="4">CCUG 70865</strain>
    </source>
</reference>
<evidence type="ECO:0000313" key="3">
    <source>
        <dbReference type="EMBL" id="MFD1602721.1"/>
    </source>
</evidence>
<dbReference type="RefSeq" id="WP_379816920.1">
    <property type="nucleotide sequence ID" value="NZ_JBHUDZ010000007.1"/>
</dbReference>
<feature type="domain" description="Ig-like" evidence="2">
    <location>
        <begin position="730"/>
        <end position="801"/>
    </location>
</feature>
<dbReference type="Proteomes" id="UP001597138">
    <property type="component" value="Unassembled WGS sequence"/>
</dbReference>
<evidence type="ECO:0000313" key="4">
    <source>
        <dbReference type="Proteomes" id="UP001597138"/>
    </source>
</evidence>
<dbReference type="Pfam" id="PF19081">
    <property type="entry name" value="Ig_7"/>
    <property type="match status" value="4"/>
</dbReference>
<dbReference type="EMBL" id="JBHUDZ010000007">
    <property type="protein sequence ID" value="MFD1602721.1"/>
    <property type="molecule type" value="Genomic_DNA"/>
</dbReference>
<feature type="domain" description="Ig-like" evidence="2">
    <location>
        <begin position="655"/>
        <end position="725"/>
    </location>
</feature>
<organism evidence="3 4">
    <name type="scientific">Flavobacterium artemisiae</name>
    <dbReference type="NCBI Taxonomy" id="2126556"/>
    <lineage>
        <taxon>Bacteria</taxon>
        <taxon>Pseudomonadati</taxon>
        <taxon>Bacteroidota</taxon>
        <taxon>Flavobacteriia</taxon>
        <taxon>Flavobacteriales</taxon>
        <taxon>Flavobacteriaceae</taxon>
        <taxon>Flavobacterium</taxon>
    </lineage>
</organism>
<dbReference type="Gene3D" id="2.60.40.10">
    <property type="entry name" value="Immunoglobulins"/>
    <property type="match status" value="1"/>
</dbReference>
<evidence type="ECO:0000259" key="2">
    <source>
        <dbReference type="Pfam" id="PF19081"/>
    </source>
</evidence>
<dbReference type="NCBIfam" id="TIGR04131">
    <property type="entry name" value="Bac_Flav_CTERM"/>
    <property type="match status" value="1"/>
</dbReference>
<feature type="signal peptide" evidence="1">
    <location>
        <begin position="1"/>
        <end position="18"/>
    </location>
</feature>
<evidence type="ECO:0000256" key="1">
    <source>
        <dbReference type="SAM" id="SignalP"/>
    </source>
</evidence>
<comment type="caution">
    <text evidence="3">The sequence shown here is derived from an EMBL/GenBank/DDBJ whole genome shotgun (WGS) entry which is preliminary data.</text>
</comment>
<protein>
    <submittedName>
        <fullName evidence="3">T9SS type B sorting domain-containing protein</fullName>
    </submittedName>
</protein>